<name>A0A7V8NUQ2_9BACT</name>
<gene>
    <name evidence="2" type="ORF">HRJ53_21480</name>
</gene>
<protein>
    <submittedName>
        <fullName evidence="2">Carboxypeptidase regulatory-like domain-containing protein</fullName>
    </submittedName>
</protein>
<evidence type="ECO:0000313" key="3">
    <source>
        <dbReference type="Proteomes" id="UP000567293"/>
    </source>
</evidence>
<dbReference type="GO" id="GO:0004180">
    <property type="term" value="F:carboxypeptidase activity"/>
    <property type="evidence" value="ECO:0007669"/>
    <property type="project" value="UniProtKB-KW"/>
</dbReference>
<dbReference type="Pfam" id="PF13620">
    <property type="entry name" value="CarboxypepD_reg"/>
    <property type="match status" value="2"/>
</dbReference>
<feature type="region of interest" description="Disordered" evidence="1">
    <location>
        <begin position="273"/>
        <end position="294"/>
    </location>
</feature>
<dbReference type="Proteomes" id="UP000567293">
    <property type="component" value="Unassembled WGS sequence"/>
</dbReference>
<dbReference type="GO" id="GO:0030246">
    <property type="term" value="F:carbohydrate binding"/>
    <property type="evidence" value="ECO:0007669"/>
    <property type="project" value="InterPro"/>
</dbReference>
<dbReference type="Gene3D" id="2.60.40.10">
    <property type="entry name" value="Immunoglobulins"/>
    <property type="match status" value="1"/>
</dbReference>
<feature type="non-terminal residue" evidence="2">
    <location>
        <position position="1"/>
    </location>
</feature>
<evidence type="ECO:0000256" key="1">
    <source>
        <dbReference type="SAM" id="MobiDB-lite"/>
    </source>
</evidence>
<comment type="caution">
    <text evidence="2">The sequence shown here is derived from an EMBL/GenBank/DDBJ whole genome shotgun (WGS) entry which is preliminary data.</text>
</comment>
<sequence>SLELRGRVINSATGEPVGRALVEVPASGQRAQFTGADGTFVFTDLPPGNYWPVARKPGFFDDAEPERPAPTSILSAGQHEPLILKLVPEAIIFGEIKDESGAPLEGVTVRAHQWQDLNGEKQLVPAASASTDDEGNFRFAELRPGRYYLSFSSNSGGWSTAYRLTSKKLEEQGYGAQFYPGVPDLESASVIEIRAGAQVHIVETLSRQRLFEVSGVVRGADPASGFNLTLTNSMGDMVQKRVRLDPKTGQFQISGVPRGIYLLQAAANQRSSLTNTSSGLLRSDEDRPPSTATVPLRLEGDVSGLVVVLGSGISLDVQVRDEISDHGGANRLHQVSLEMKPQGFPRSASWITVPRAPGERRTPARFEGLAAGLYSVSGTPNGLWYIASMRCGSTDLLRDDLALTTGGAPPIEIVLRDDGAQLAVNAVKNGQPATAGVLLFSRDYPRRSQLLGRASSVSVGNLAPGRYYVIAMEGAENLEFRNPIEIERYLTHATEVDLGPRAAVTISAEVQERGDEEQ</sequence>
<dbReference type="InterPro" id="IPR013784">
    <property type="entry name" value="Carb-bd-like_fold"/>
</dbReference>
<dbReference type="SUPFAM" id="SSF49464">
    <property type="entry name" value="Carboxypeptidase regulatory domain-like"/>
    <property type="match status" value="1"/>
</dbReference>
<proteinExistence type="predicted"/>
<accession>A0A7V8NUQ2</accession>
<evidence type="ECO:0000313" key="2">
    <source>
        <dbReference type="EMBL" id="MBA0087565.1"/>
    </source>
</evidence>
<dbReference type="InterPro" id="IPR008969">
    <property type="entry name" value="CarboxyPept-like_regulatory"/>
</dbReference>
<dbReference type="EMBL" id="JACDQQ010002068">
    <property type="protein sequence ID" value="MBA0087565.1"/>
    <property type="molecule type" value="Genomic_DNA"/>
</dbReference>
<organism evidence="2 3">
    <name type="scientific">Candidatus Acidiferrum panamense</name>
    <dbReference type="NCBI Taxonomy" id="2741543"/>
    <lineage>
        <taxon>Bacteria</taxon>
        <taxon>Pseudomonadati</taxon>
        <taxon>Acidobacteriota</taxon>
        <taxon>Terriglobia</taxon>
        <taxon>Candidatus Acidiferrales</taxon>
        <taxon>Candidatus Acidiferrum</taxon>
    </lineage>
</organism>
<dbReference type="InterPro" id="IPR013783">
    <property type="entry name" value="Ig-like_fold"/>
</dbReference>
<dbReference type="AlphaFoldDB" id="A0A7V8NUQ2"/>
<reference evidence="2" key="1">
    <citation type="submission" date="2020-06" db="EMBL/GenBank/DDBJ databases">
        <title>Legume-microbial interactions unlock mineral nutrients during tropical forest succession.</title>
        <authorList>
            <person name="Epihov D.Z."/>
        </authorList>
    </citation>
    <scope>NUCLEOTIDE SEQUENCE [LARGE SCALE GENOMIC DNA]</scope>
    <source>
        <strain evidence="2">Pan2503</strain>
    </source>
</reference>
<dbReference type="SUPFAM" id="SSF49452">
    <property type="entry name" value="Starch-binding domain-like"/>
    <property type="match status" value="1"/>
</dbReference>
<keyword evidence="3" id="KW-1185">Reference proteome</keyword>
<dbReference type="Gene3D" id="2.60.40.1120">
    <property type="entry name" value="Carboxypeptidase-like, regulatory domain"/>
    <property type="match status" value="1"/>
</dbReference>